<dbReference type="PRINTS" id="PR00057">
    <property type="entry name" value="NFKBTNSCPFCT"/>
</dbReference>
<dbReference type="EMBL" id="JBBCAQ010000017">
    <property type="protein sequence ID" value="KAK7597688.1"/>
    <property type="molecule type" value="Genomic_DNA"/>
</dbReference>
<evidence type="ECO:0000256" key="1">
    <source>
        <dbReference type="SAM" id="MobiDB-lite"/>
    </source>
</evidence>
<dbReference type="FunFam" id="2.60.40.340:FF:000006">
    <property type="entry name" value="Dorsal isoform 1-B"/>
    <property type="match status" value="1"/>
</dbReference>
<dbReference type="Pfam" id="PF16179">
    <property type="entry name" value="RHD_dimer"/>
    <property type="match status" value="1"/>
</dbReference>
<dbReference type="AlphaFoldDB" id="A0AAN9TLU1"/>
<dbReference type="InterPro" id="IPR000451">
    <property type="entry name" value="NFkB/Dor"/>
</dbReference>
<feature type="region of interest" description="Disordered" evidence="1">
    <location>
        <begin position="376"/>
        <end position="424"/>
    </location>
</feature>
<dbReference type="SUPFAM" id="SSF81296">
    <property type="entry name" value="E set domains"/>
    <property type="match status" value="1"/>
</dbReference>
<dbReference type="GO" id="GO:0000981">
    <property type="term" value="F:DNA-binding transcription factor activity, RNA polymerase II-specific"/>
    <property type="evidence" value="ECO:0007669"/>
    <property type="project" value="TreeGrafter"/>
</dbReference>
<dbReference type="Gene3D" id="2.60.40.10">
    <property type="entry name" value="Immunoglobulins"/>
    <property type="match status" value="1"/>
</dbReference>
<dbReference type="PROSITE" id="PS50254">
    <property type="entry name" value="REL_2"/>
    <property type="match status" value="1"/>
</dbReference>
<dbReference type="Pfam" id="PF00554">
    <property type="entry name" value="RHD_DNA_bind"/>
    <property type="match status" value="1"/>
</dbReference>
<dbReference type="SUPFAM" id="SSF49417">
    <property type="entry name" value="p53-like transcription factors"/>
    <property type="match status" value="1"/>
</dbReference>
<dbReference type="InterPro" id="IPR008967">
    <property type="entry name" value="p53-like_TF_DNA-bd_sf"/>
</dbReference>
<feature type="region of interest" description="Disordered" evidence="1">
    <location>
        <begin position="597"/>
        <end position="632"/>
    </location>
</feature>
<dbReference type="InterPro" id="IPR013783">
    <property type="entry name" value="Ig-like_fold"/>
</dbReference>
<dbReference type="GO" id="GO:0045087">
    <property type="term" value="P:innate immune response"/>
    <property type="evidence" value="ECO:0007669"/>
    <property type="project" value="TreeGrafter"/>
</dbReference>
<evidence type="ECO:0000259" key="2">
    <source>
        <dbReference type="PROSITE" id="PS50254"/>
    </source>
</evidence>
<dbReference type="GO" id="GO:0048468">
    <property type="term" value="P:cell development"/>
    <property type="evidence" value="ECO:0007669"/>
    <property type="project" value="UniProtKB-ARBA"/>
</dbReference>
<dbReference type="GO" id="GO:0038061">
    <property type="term" value="P:non-canonical NF-kappaB signal transduction"/>
    <property type="evidence" value="ECO:0007669"/>
    <property type="project" value="TreeGrafter"/>
</dbReference>
<dbReference type="GO" id="GO:0005737">
    <property type="term" value="C:cytoplasm"/>
    <property type="evidence" value="ECO:0007669"/>
    <property type="project" value="InterPro"/>
</dbReference>
<feature type="compositionally biased region" description="Acidic residues" evidence="1">
    <location>
        <begin position="378"/>
        <end position="390"/>
    </location>
</feature>
<reference evidence="3 4" key="1">
    <citation type="submission" date="2024-03" db="EMBL/GenBank/DDBJ databases">
        <title>Adaptation during the transition from Ophiocordyceps entomopathogen to insect associate is accompanied by gene loss and intensified selection.</title>
        <authorList>
            <person name="Ward C.M."/>
            <person name="Onetto C.A."/>
            <person name="Borneman A.R."/>
        </authorList>
    </citation>
    <scope>NUCLEOTIDE SEQUENCE [LARGE SCALE GENOMIC DNA]</scope>
    <source>
        <strain evidence="3">AWRI1</strain>
        <tissue evidence="3">Single Adult Female</tissue>
    </source>
</reference>
<comment type="caution">
    <text evidence="3">The sequence shown here is derived from an EMBL/GenBank/DDBJ whole genome shotgun (WGS) entry which is preliminary data.</text>
</comment>
<dbReference type="Proteomes" id="UP001367676">
    <property type="component" value="Unassembled WGS sequence"/>
</dbReference>
<dbReference type="SMART" id="SM00429">
    <property type="entry name" value="IPT"/>
    <property type="match status" value="1"/>
</dbReference>
<accession>A0AAN9TLU1</accession>
<dbReference type="PANTHER" id="PTHR24169:SF25">
    <property type="entry name" value="DORSAL-RELATED IMMUNITY FACTOR DIF-RELATED"/>
    <property type="match status" value="1"/>
</dbReference>
<keyword evidence="4" id="KW-1185">Reference proteome</keyword>
<sequence length="675" mass="75289">MTSALVNGLTNPENFGTNGTVSHALNQPYMEIVEQPASKALRFRYECEGRSAGSIPGAHNTSEQKTYPTVRIVGYKGRAVIVVSCVTKDEPYRAHPHNLVGKENCKDGICTMEVNNDSMTATFSNLGIQCVKKKDIEEALKIREKKRVDPFGHGFDHSSNASSIDLNAVRLCFQAFLSGSEPKKFHVLTPVVSDVIYDKKAMSDLVIIKLSHASAPATSPQEMILLCEKVAKEDIQVRFFELINEEVVWEGTGDFTPTQVHKQVAIVFKTPKYNRTSVDEGAVKVFIQLRRPSDGATSEPLPFLFTPDDSGKLAFWLLRALKPNFDALAKILVDMNHPLTQEILALRRSKSPVTNVNIDEMVVAVTQNKHFCHSNVISEDESEDEDEEEEKFSNESTDKDEKDTNESGNHAVSEADLRSTSFEKEKSLQDAIDDLSTVTPDKLSELGLVFSEAEEEPLVNENLYMQTPPFAEEKLLPMVKEEPVVKSEISSGVETYRLHSSLHMAIKNTIKIPERITFASKSNKTLLQLYEPMAPPPRPPTASKPSFEKVISSLNVGNEPLPPLPPKRVKRNSFLNQSLPALPQKESKMALFQKLFSKKKKSKSNRAVDSNKNDDVSHQSYRSLADYPPSNGFSDDYLTEAENYALYTSVAPRATDSEFDENSCYYSPVEAEPVK</sequence>
<gene>
    <name evidence="3" type="ORF">V9T40_009913</name>
</gene>
<proteinExistence type="predicted"/>
<dbReference type="Gene3D" id="2.60.40.340">
    <property type="entry name" value="Rel homology domain (RHD), DNA-binding domain"/>
    <property type="match status" value="1"/>
</dbReference>
<dbReference type="PANTHER" id="PTHR24169">
    <property type="entry name" value="NUCLEAR FACTOR NF-KAPPA-B PROTEIN"/>
    <property type="match status" value="1"/>
</dbReference>
<dbReference type="GO" id="GO:0033554">
    <property type="term" value="P:cellular response to stress"/>
    <property type="evidence" value="ECO:0007669"/>
    <property type="project" value="TreeGrafter"/>
</dbReference>
<dbReference type="GO" id="GO:0007249">
    <property type="term" value="P:canonical NF-kappaB signal transduction"/>
    <property type="evidence" value="ECO:0007669"/>
    <property type="project" value="TreeGrafter"/>
</dbReference>
<protein>
    <recommendedName>
        <fullName evidence="2">RHD domain-containing protein</fullName>
    </recommendedName>
</protein>
<dbReference type="InterPro" id="IPR030492">
    <property type="entry name" value="RHD_CS"/>
</dbReference>
<feature type="compositionally biased region" description="Basic and acidic residues" evidence="1">
    <location>
        <begin position="413"/>
        <end position="424"/>
    </location>
</feature>
<dbReference type="GO" id="GO:0005634">
    <property type="term" value="C:nucleus"/>
    <property type="evidence" value="ECO:0007669"/>
    <property type="project" value="TreeGrafter"/>
</dbReference>
<feature type="compositionally biased region" description="Basic and acidic residues" evidence="1">
    <location>
        <begin position="391"/>
        <end position="405"/>
    </location>
</feature>
<evidence type="ECO:0000313" key="4">
    <source>
        <dbReference type="Proteomes" id="UP001367676"/>
    </source>
</evidence>
<name>A0AAN9TLU1_9HEMI</name>
<dbReference type="GO" id="GO:0048731">
    <property type="term" value="P:system development"/>
    <property type="evidence" value="ECO:0007669"/>
    <property type="project" value="UniProtKB-ARBA"/>
</dbReference>
<feature type="domain" description="RHD" evidence="2">
    <location>
        <begin position="25"/>
        <end position="203"/>
    </location>
</feature>
<organism evidence="3 4">
    <name type="scientific">Parthenolecanium corni</name>
    <dbReference type="NCBI Taxonomy" id="536013"/>
    <lineage>
        <taxon>Eukaryota</taxon>
        <taxon>Metazoa</taxon>
        <taxon>Ecdysozoa</taxon>
        <taxon>Arthropoda</taxon>
        <taxon>Hexapoda</taxon>
        <taxon>Insecta</taxon>
        <taxon>Pterygota</taxon>
        <taxon>Neoptera</taxon>
        <taxon>Paraneoptera</taxon>
        <taxon>Hemiptera</taxon>
        <taxon>Sternorrhyncha</taxon>
        <taxon>Coccoidea</taxon>
        <taxon>Coccidae</taxon>
        <taxon>Parthenolecanium</taxon>
    </lineage>
</organism>
<dbReference type="PROSITE" id="PS01204">
    <property type="entry name" value="REL_1"/>
    <property type="match status" value="1"/>
</dbReference>
<dbReference type="InterPro" id="IPR002909">
    <property type="entry name" value="IPT_dom"/>
</dbReference>
<dbReference type="InterPro" id="IPR037059">
    <property type="entry name" value="RHD_DNA_bind_dom_sf"/>
</dbReference>
<dbReference type="InterPro" id="IPR011539">
    <property type="entry name" value="RHD_DNA_bind_dom"/>
</dbReference>
<dbReference type="GO" id="GO:0034097">
    <property type="term" value="P:response to cytokine"/>
    <property type="evidence" value="ECO:0007669"/>
    <property type="project" value="TreeGrafter"/>
</dbReference>
<dbReference type="InterPro" id="IPR032397">
    <property type="entry name" value="RHD_dimer"/>
</dbReference>
<evidence type="ECO:0000313" key="3">
    <source>
        <dbReference type="EMBL" id="KAK7597688.1"/>
    </source>
</evidence>
<dbReference type="GO" id="GO:0000978">
    <property type="term" value="F:RNA polymerase II cis-regulatory region sequence-specific DNA binding"/>
    <property type="evidence" value="ECO:0007669"/>
    <property type="project" value="TreeGrafter"/>
</dbReference>
<dbReference type="InterPro" id="IPR014756">
    <property type="entry name" value="Ig_E-set"/>
</dbReference>
<dbReference type="GO" id="GO:0045944">
    <property type="term" value="P:positive regulation of transcription by RNA polymerase II"/>
    <property type="evidence" value="ECO:0007669"/>
    <property type="project" value="TreeGrafter"/>
</dbReference>